<name>A0ABU2RYW4_9ACTN</name>
<dbReference type="Proteomes" id="UP001183615">
    <property type="component" value="Unassembled WGS sequence"/>
</dbReference>
<dbReference type="SUPFAM" id="SSF55486">
    <property type="entry name" value="Metalloproteases ('zincins'), catalytic domain"/>
    <property type="match status" value="1"/>
</dbReference>
<proteinExistence type="predicted"/>
<evidence type="ECO:0000259" key="2">
    <source>
        <dbReference type="Pfam" id="PF01433"/>
    </source>
</evidence>
<dbReference type="Gene3D" id="2.60.40.1730">
    <property type="entry name" value="tricorn interacting facor f3 domain"/>
    <property type="match status" value="1"/>
</dbReference>
<comment type="caution">
    <text evidence="3">The sequence shown here is derived from an EMBL/GenBank/DDBJ whole genome shotgun (WGS) entry which is preliminary data.</text>
</comment>
<evidence type="ECO:0000313" key="3">
    <source>
        <dbReference type="EMBL" id="MDT0441953.1"/>
    </source>
</evidence>
<keyword evidence="3" id="KW-0031">Aminopeptidase</keyword>
<dbReference type="InterPro" id="IPR042097">
    <property type="entry name" value="Aminopeptidase_N-like_N_sf"/>
</dbReference>
<gene>
    <name evidence="3" type="ORF">RM779_04970</name>
</gene>
<dbReference type="Pfam" id="PF01433">
    <property type="entry name" value="Peptidase_M1"/>
    <property type="match status" value="1"/>
</dbReference>
<dbReference type="InterPro" id="IPR027268">
    <property type="entry name" value="Peptidase_M4/M1_CTD_sf"/>
</dbReference>
<dbReference type="PANTHER" id="PTHR11533">
    <property type="entry name" value="PROTEASE M1 ZINC METALLOPROTEASE"/>
    <property type="match status" value="1"/>
</dbReference>
<keyword evidence="4" id="KW-1185">Reference proteome</keyword>
<reference evidence="4" key="1">
    <citation type="submission" date="2023-07" db="EMBL/GenBank/DDBJ databases">
        <title>30 novel species of actinomycetes from the DSMZ collection.</title>
        <authorList>
            <person name="Nouioui I."/>
        </authorList>
    </citation>
    <scope>NUCLEOTIDE SEQUENCE [LARGE SCALE GENOMIC DNA]</scope>
    <source>
        <strain evidence="4">DSM 41886</strain>
    </source>
</reference>
<feature type="domain" description="Peptidase M1 membrane alanine aminopeptidase" evidence="2">
    <location>
        <begin position="298"/>
        <end position="436"/>
    </location>
</feature>
<organism evidence="3 4">
    <name type="scientific">Streptomyces johnsoniae</name>
    <dbReference type="NCBI Taxonomy" id="3075532"/>
    <lineage>
        <taxon>Bacteria</taxon>
        <taxon>Bacillati</taxon>
        <taxon>Actinomycetota</taxon>
        <taxon>Actinomycetes</taxon>
        <taxon>Kitasatosporales</taxon>
        <taxon>Streptomycetaceae</taxon>
        <taxon>Streptomyces</taxon>
    </lineage>
</organism>
<feature type="chain" id="PRO_5047375819" evidence="1">
    <location>
        <begin position="27"/>
        <end position="456"/>
    </location>
</feature>
<keyword evidence="1" id="KW-0732">Signal</keyword>
<keyword evidence="3" id="KW-0645">Protease</keyword>
<evidence type="ECO:0000313" key="4">
    <source>
        <dbReference type="Proteomes" id="UP001183615"/>
    </source>
</evidence>
<accession>A0ABU2RYW4</accession>
<dbReference type="InterPro" id="IPR014782">
    <property type="entry name" value="Peptidase_M1_dom"/>
</dbReference>
<evidence type="ECO:0000256" key="1">
    <source>
        <dbReference type="SAM" id="SignalP"/>
    </source>
</evidence>
<dbReference type="Gene3D" id="1.10.390.10">
    <property type="entry name" value="Neutral Protease Domain 2"/>
    <property type="match status" value="1"/>
</dbReference>
<dbReference type="InterPro" id="IPR050344">
    <property type="entry name" value="Peptidase_M1_aminopeptidases"/>
</dbReference>
<sequence>MDLIQGRRFRRCLLLAAVLVGTSAGTGVGVSGAAASSGSLDVTDYDVTVDYQPDTQLLRGVTVVTATATAELDRFTLHLSELTVRSVTVDGEAVTSFAQDGAKDLVIVPATAIGRGAEFQVRVEYDGTPGAGWHPTTSGGATAFLGSSSAWFTAHEDAHDKAAFHLTATVPDGWSVVSIGREGPVRRESGTATFQWTEPAVDPARIAVSIDRFTIERAALADGTPVVNAYAPELMETTKPLADRLPEILDFLSGTFGPYPQQAAGNVFVHVNDDAPATAPQTRPVYLGAGNEQFMNLGTVVHEQAHQWYGNAVAARGSADNCLAECFASYATWLWDETKDGADLDARYREQVIANQDNAGFWAELYRPGETPGMGMYTKGPLALHALRAQVGDEAFHQLIRQWPQERRGDYADWPEFEAFAETVTGQDLTGFFQAWFRDGTVPADEYLWPGGVTSG</sequence>
<protein>
    <submittedName>
        <fullName evidence="3">M1 family aminopeptidase</fullName>
    </submittedName>
</protein>
<keyword evidence="3" id="KW-0378">Hydrolase</keyword>
<dbReference type="GO" id="GO:0004177">
    <property type="term" value="F:aminopeptidase activity"/>
    <property type="evidence" value="ECO:0007669"/>
    <property type="project" value="UniProtKB-KW"/>
</dbReference>
<feature type="signal peptide" evidence="1">
    <location>
        <begin position="1"/>
        <end position="26"/>
    </location>
</feature>
<dbReference type="RefSeq" id="WP_311616169.1">
    <property type="nucleotide sequence ID" value="NZ_JAVREV010000002.1"/>
</dbReference>
<dbReference type="SUPFAM" id="SSF63737">
    <property type="entry name" value="Leukotriene A4 hydrolase N-terminal domain"/>
    <property type="match status" value="1"/>
</dbReference>
<dbReference type="EMBL" id="JAVREV010000002">
    <property type="protein sequence ID" value="MDT0441953.1"/>
    <property type="molecule type" value="Genomic_DNA"/>
</dbReference>